<dbReference type="EMBL" id="JAHYIQ010000008">
    <property type="protein sequence ID" value="KAK1129890.1"/>
    <property type="molecule type" value="Genomic_DNA"/>
</dbReference>
<keyword evidence="2" id="KW-1185">Reference proteome</keyword>
<evidence type="ECO:0000313" key="1">
    <source>
        <dbReference type="EMBL" id="KAK1129890.1"/>
    </source>
</evidence>
<proteinExistence type="predicted"/>
<dbReference type="Proteomes" id="UP001177670">
    <property type="component" value="Unassembled WGS sequence"/>
</dbReference>
<dbReference type="Gene3D" id="1.20.890.10">
    <property type="entry name" value="cAMP-dependent protein kinase regulatory subunit, dimerization-anchoring domain"/>
    <property type="match status" value="1"/>
</dbReference>
<comment type="caution">
    <text evidence="1">The sequence shown here is derived from an EMBL/GenBank/DDBJ whole genome shotgun (WGS) entry which is preliminary data.</text>
</comment>
<sequence>MGFTLEETQELRKLCNLESECLQEVDSSTSLPSSSNEEEYLSSDSLYLKHLLSKLLTRAIREVITRKPSDPVEYLGHWLLNYKVEYFEPSIVPKFSTTLSEEIDQLKFQICEEREKRRKEFELELMIERERVKLQVNATCNLILPFFYGK</sequence>
<dbReference type="InterPro" id="IPR007858">
    <property type="entry name" value="Dpy-30_motif"/>
</dbReference>
<reference evidence="1" key="1">
    <citation type="submission" date="2021-10" db="EMBL/GenBank/DDBJ databases">
        <title>Melipona bicolor Genome sequencing and assembly.</title>
        <authorList>
            <person name="Araujo N.S."/>
            <person name="Arias M.C."/>
        </authorList>
    </citation>
    <scope>NUCLEOTIDE SEQUENCE</scope>
    <source>
        <strain evidence="1">USP_2M_L1-L4_2017</strain>
        <tissue evidence="1">Whole body</tissue>
    </source>
</reference>
<dbReference type="AlphaFoldDB" id="A0AA40G3L1"/>
<dbReference type="Pfam" id="PF05186">
    <property type="entry name" value="Dpy-30"/>
    <property type="match status" value="1"/>
</dbReference>
<accession>A0AA40G3L1</accession>
<protein>
    <recommendedName>
        <fullName evidence="3">DPY30 domain-containing protein 2</fullName>
    </recommendedName>
</protein>
<organism evidence="1 2">
    <name type="scientific">Melipona bicolor</name>
    <dbReference type="NCBI Taxonomy" id="60889"/>
    <lineage>
        <taxon>Eukaryota</taxon>
        <taxon>Metazoa</taxon>
        <taxon>Ecdysozoa</taxon>
        <taxon>Arthropoda</taxon>
        <taxon>Hexapoda</taxon>
        <taxon>Insecta</taxon>
        <taxon>Pterygota</taxon>
        <taxon>Neoptera</taxon>
        <taxon>Endopterygota</taxon>
        <taxon>Hymenoptera</taxon>
        <taxon>Apocrita</taxon>
        <taxon>Aculeata</taxon>
        <taxon>Apoidea</taxon>
        <taxon>Anthophila</taxon>
        <taxon>Apidae</taxon>
        <taxon>Melipona</taxon>
    </lineage>
</organism>
<evidence type="ECO:0008006" key="3">
    <source>
        <dbReference type="Google" id="ProtNLM"/>
    </source>
</evidence>
<name>A0AA40G3L1_9HYME</name>
<evidence type="ECO:0000313" key="2">
    <source>
        <dbReference type="Proteomes" id="UP001177670"/>
    </source>
</evidence>
<dbReference type="CDD" id="cd22966">
    <property type="entry name" value="DD_DYDC-like"/>
    <property type="match status" value="1"/>
</dbReference>
<dbReference type="InterPro" id="IPR049630">
    <property type="entry name" value="DYDC-like_DD"/>
</dbReference>
<gene>
    <name evidence="1" type="ORF">K0M31_019593</name>
</gene>